<protein>
    <submittedName>
        <fullName evidence="1">DUF4344 domain-containing metallopeptidase</fullName>
    </submittedName>
</protein>
<sequence>MDLPVLGREEDAADTLSVLLIDEIWEPESALAIAQGTAVAWMLSAAEAEEEDPAFWDVHGHDLQRYYNTVCLWYGGDPDNRGDFATEFELPPERAETCSEEFDQAWSSWFAYLDEAVEGAPGKALSFVGETADPASRIIAEEVRSVNALLALPVDITVSVEQCGEANAFYDPAEKHIEICQEYGDWLSATAVQVDL</sequence>
<dbReference type="InterPro" id="IPR025644">
    <property type="entry name" value="DUF4344"/>
</dbReference>
<accession>A0ABT8D1W6</accession>
<dbReference type="Pfam" id="PF14247">
    <property type="entry name" value="DUF4344"/>
    <property type="match status" value="2"/>
</dbReference>
<evidence type="ECO:0000313" key="2">
    <source>
        <dbReference type="Proteomes" id="UP001243846"/>
    </source>
</evidence>
<dbReference type="EMBL" id="JAUFRC010000001">
    <property type="protein sequence ID" value="MDN3710818.1"/>
    <property type="molecule type" value="Genomic_DNA"/>
</dbReference>
<comment type="caution">
    <text evidence="1">The sequence shown here is derived from an EMBL/GenBank/DDBJ whole genome shotgun (WGS) entry which is preliminary data.</text>
</comment>
<reference evidence="2" key="1">
    <citation type="journal article" date="2019" name="Int. J. Syst. Evol. Microbiol.">
        <title>The Global Catalogue of Microorganisms (GCM) 10K type strain sequencing project: providing services to taxonomists for standard genome sequencing and annotation.</title>
        <authorList>
            <consortium name="The Broad Institute Genomics Platform"/>
            <consortium name="The Broad Institute Genome Sequencing Center for Infectious Disease"/>
            <person name="Wu L."/>
            <person name="Ma J."/>
        </authorList>
    </citation>
    <scope>NUCLEOTIDE SEQUENCE [LARGE SCALE GENOMIC DNA]</scope>
    <source>
        <strain evidence="2">CECT 8482</strain>
    </source>
</reference>
<keyword evidence="2" id="KW-1185">Reference proteome</keyword>
<name>A0ABT8D1W6_9RHOB</name>
<gene>
    <name evidence="1" type="ORF">QWZ10_01385</name>
</gene>
<evidence type="ECO:0000313" key="1">
    <source>
        <dbReference type="EMBL" id="MDN3710818.1"/>
    </source>
</evidence>
<dbReference type="Proteomes" id="UP001243846">
    <property type="component" value="Unassembled WGS sequence"/>
</dbReference>
<organism evidence="1 2">
    <name type="scientific">Paracoccus cavernae</name>
    <dbReference type="NCBI Taxonomy" id="1571207"/>
    <lineage>
        <taxon>Bacteria</taxon>
        <taxon>Pseudomonadati</taxon>
        <taxon>Pseudomonadota</taxon>
        <taxon>Alphaproteobacteria</taxon>
        <taxon>Rhodobacterales</taxon>
        <taxon>Paracoccaceae</taxon>
        <taxon>Paracoccus</taxon>
    </lineage>
</organism>
<proteinExistence type="predicted"/>